<keyword evidence="1" id="KW-0472">Membrane</keyword>
<reference evidence="2 3" key="1">
    <citation type="journal article" date="2019" name="Sci. Rep.">
        <title>Comparative genomics of chytrid fungi reveal insights into the obligate biotrophic and pathogenic lifestyle of Synchytrium endobioticum.</title>
        <authorList>
            <person name="van de Vossenberg B.T.L.H."/>
            <person name="Warris S."/>
            <person name="Nguyen H.D.T."/>
            <person name="van Gent-Pelzer M.P.E."/>
            <person name="Joly D.L."/>
            <person name="van de Geest H.C."/>
            <person name="Bonants P.J.M."/>
            <person name="Smith D.S."/>
            <person name="Levesque C.A."/>
            <person name="van der Lee T.A.J."/>
        </authorList>
    </citation>
    <scope>NUCLEOTIDE SEQUENCE [LARGE SCALE GENOMIC DNA]</scope>
    <source>
        <strain evidence="2 3">MB42</strain>
    </source>
</reference>
<proteinExistence type="predicted"/>
<protein>
    <submittedName>
        <fullName evidence="2">Uncharacterized protein</fullName>
    </submittedName>
</protein>
<evidence type="ECO:0000313" key="2">
    <source>
        <dbReference type="EMBL" id="TPX40445.1"/>
    </source>
</evidence>
<dbReference type="AlphaFoldDB" id="A0A507CMW5"/>
<evidence type="ECO:0000313" key="3">
    <source>
        <dbReference type="Proteomes" id="UP000317494"/>
    </source>
</evidence>
<sequence>MATQVSLSPEIARRIPGEVNAVYNAMVQVRRHLHANPELGYEDKPSIISTFTIRRTKSLKLQISPKLKDVMRVTSRNPNPQTNPSTIGELLLCPTILRLTNCRAIPISRARFMAFRDSGFVGSQFGSSSLYIIIVLWYSIYNLREAS</sequence>
<name>A0A507CMW5_9FUNG</name>
<dbReference type="VEuPathDB" id="FungiDB:SeMB42_g05998"/>
<keyword evidence="1" id="KW-1133">Transmembrane helix</keyword>
<evidence type="ECO:0000256" key="1">
    <source>
        <dbReference type="SAM" id="Phobius"/>
    </source>
</evidence>
<gene>
    <name evidence="2" type="ORF">SeMB42_g05998</name>
</gene>
<feature type="transmembrane region" description="Helical" evidence="1">
    <location>
        <begin position="119"/>
        <end position="140"/>
    </location>
</feature>
<comment type="caution">
    <text evidence="2">The sequence shown here is derived from an EMBL/GenBank/DDBJ whole genome shotgun (WGS) entry which is preliminary data.</text>
</comment>
<dbReference type="EMBL" id="QEAN01000313">
    <property type="protein sequence ID" value="TPX40445.1"/>
    <property type="molecule type" value="Genomic_DNA"/>
</dbReference>
<keyword evidence="1" id="KW-0812">Transmembrane</keyword>
<dbReference type="Proteomes" id="UP000317494">
    <property type="component" value="Unassembled WGS sequence"/>
</dbReference>
<organism evidence="2 3">
    <name type="scientific">Synchytrium endobioticum</name>
    <dbReference type="NCBI Taxonomy" id="286115"/>
    <lineage>
        <taxon>Eukaryota</taxon>
        <taxon>Fungi</taxon>
        <taxon>Fungi incertae sedis</taxon>
        <taxon>Chytridiomycota</taxon>
        <taxon>Chytridiomycota incertae sedis</taxon>
        <taxon>Chytridiomycetes</taxon>
        <taxon>Synchytriales</taxon>
        <taxon>Synchytriaceae</taxon>
        <taxon>Synchytrium</taxon>
    </lineage>
</organism>
<keyword evidence="3" id="KW-1185">Reference proteome</keyword>
<accession>A0A507CMW5</accession>